<feature type="compositionally biased region" description="Low complexity" evidence="1">
    <location>
        <begin position="99"/>
        <end position="112"/>
    </location>
</feature>
<feature type="region of interest" description="Disordered" evidence="1">
    <location>
        <begin position="22"/>
        <end position="45"/>
    </location>
</feature>
<reference evidence="2" key="1">
    <citation type="submission" date="2020-11" db="EMBL/GenBank/DDBJ databases">
        <authorList>
            <person name="Tran Van P."/>
        </authorList>
    </citation>
    <scope>NUCLEOTIDE SEQUENCE</scope>
</reference>
<feature type="compositionally biased region" description="Basic residues" evidence="1">
    <location>
        <begin position="30"/>
        <end position="45"/>
    </location>
</feature>
<protein>
    <submittedName>
        <fullName evidence="2">Uncharacterized protein</fullName>
    </submittedName>
</protein>
<feature type="region of interest" description="Disordered" evidence="1">
    <location>
        <begin position="65"/>
        <end position="112"/>
    </location>
</feature>
<sequence length="112" mass="12478">MHLVSTGIEIWEVAMSHHRDQALPDSPWRQRSRVVHPGHSSLHPHRHHVHGPDCYYCSASHDNHYHDQSPGHSDHPCGGTEPLATWPQPHQGAGQLQVSAAFSTSSTQTFSK</sequence>
<dbReference type="AlphaFoldDB" id="A0A7R8VVI1"/>
<accession>A0A7R8VVI1</accession>
<proteinExistence type="predicted"/>
<organism evidence="2">
    <name type="scientific">Timema douglasi</name>
    <name type="common">Walking stick</name>
    <dbReference type="NCBI Taxonomy" id="61478"/>
    <lineage>
        <taxon>Eukaryota</taxon>
        <taxon>Metazoa</taxon>
        <taxon>Ecdysozoa</taxon>
        <taxon>Arthropoda</taxon>
        <taxon>Hexapoda</taxon>
        <taxon>Insecta</taxon>
        <taxon>Pterygota</taxon>
        <taxon>Neoptera</taxon>
        <taxon>Polyneoptera</taxon>
        <taxon>Phasmatodea</taxon>
        <taxon>Timematodea</taxon>
        <taxon>Timematoidea</taxon>
        <taxon>Timematidae</taxon>
        <taxon>Timema</taxon>
    </lineage>
</organism>
<dbReference type="EMBL" id="OA574416">
    <property type="protein sequence ID" value="CAD7205221.1"/>
    <property type="molecule type" value="Genomic_DNA"/>
</dbReference>
<feature type="compositionally biased region" description="Basic and acidic residues" evidence="1">
    <location>
        <begin position="65"/>
        <end position="75"/>
    </location>
</feature>
<evidence type="ECO:0000256" key="1">
    <source>
        <dbReference type="SAM" id="MobiDB-lite"/>
    </source>
</evidence>
<gene>
    <name evidence="2" type="ORF">TDIB3V08_LOCUS11375</name>
</gene>
<evidence type="ECO:0000313" key="2">
    <source>
        <dbReference type="EMBL" id="CAD7205221.1"/>
    </source>
</evidence>
<name>A0A7R8VVI1_TIMDO</name>